<dbReference type="PANTHER" id="PTHR43877">
    <property type="entry name" value="AMINOALKYLPHOSPHONATE N-ACETYLTRANSFERASE-RELATED-RELATED"/>
    <property type="match status" value="1"/>
</dbReference>
<dbReference type="EMBL" id="BMJT01000002">
    <property type="protein sequence ID" value="GGG16661.1"/>
    <property type="molecule type" value="Genomic_DNA"/>
</dbReference>
<gene>
    <name evidence="4" type="ORF">GCM10007425_08750</name>
</gene>
<reference evidence="4" key="2">
    <citation type="submission" date="2020-09" db="EMBL/GenBank/DDBJ databases">
        <authorList>
            <person name="Sun Q."/>
            <person name="Zhou Y."/>
        </authorList>
    </citation>
    <scope>NUCLEOTIDE SEQUENCE</scope>
    <source>
        <strain evidence="4">CGMCC 1.15760</strain>
    </source>
</reference>
<keyword evidence="5" id="KW-1185">Reference proteome</keyword>
<evidence type="ECO:0000259" key="3">
    <source>
        <dbReference type="PROSITE" id="PS51186"/>
    </source>
</evidence>
<feature type="domain" description="N-acetyltransferase" evidence="3">
    <location>
        <begin position="3"/>
        <end position="162"/>
    </location>
</feature>
<dbReference type="PROSITE" id="PS51186">
    <property type="entry name" value="GNAT"/>
    <property type="match status" value="1"/>
</dbReference>
<dbReference type="Pfam" id="PF00583">
    <property type="entry name" value="Acetyltransf_1"/>
    <property type="match status" value="1"/>
</dbReference>
<accession>A0A917LF26</accession>
<evidence type="ECO:0000256" key="1">
    <source>
        <dbReference type="ARBA" id="ARBA00022679"/>
    </source>
</evidence>
<keyword evidence="2" id="KW-0012">Acyltransferase</keyword>
<reference evidence="4" key="1">
    <citation type="journal article" date="2014" name="Int. J. Syst. Evol. Microbiol.">
        <title>Complete genome sequence of Corynebacterium casei LMG S-19264T (=DSM 44701T), isolated from a smear-ripened cheese.</title>
        <authorList>
            <consortium name="US DOE Joint Genome Institute (JGI-PGF)"/>
            <person name="Walter F."/>
            <person name="Albersmeier A."/>
            <person name="Kalinowski J."/>
            <person name="Ruckert C."/>
        </authorList>
    </citation>
    <scope>NUCLEOTIDE SEQUENCE</scope>
    <source>
        <strain evidence="4">CGMCC 1.15760</strain>
    </source>
</reference>
<evidence type="ECO:0000313" key="4">
    <source>
        <dbReference type="EMBL" id="GGG16661.1"/>
    </source>
</evidence>
<dbReference type="InterPro" id="IPR000182">
    <property type="entry name" value="GNAT_dom"/>
</dbReference>
<dbReference type="SUPFAM" id="SSF55729">
    <property type="entry name" value="Acyl-CoA N-acyltransferases (Nat)"/>
    <property type="match status" value="1"/>
</dbReference>
<dbReference type="Proteomes" id="UP000616608">
    <property type="component" value="Unassembled WGS sequence"/>
</dbReference>
<dbReference type="Gene3D" id="3.40.630.30">
    <property type="match status" value="1"/>
</dbReference>
<keyword evidence="1" id="KW-0808">Transferase</keyword>
<proteinExistence type="predicted"/>
<evidence type="ECO:0000313" key="5">
    <source>
        <dbReference type="Proteomes" id="UP000616608"/>
    </source>
</evidence>
<comment type="caution">
    <text evidence="4">The sequence shown here is derived from an EMBL/GenBank/DDBJ whole genome shotgun (WGS) entry which is preliminary data.</text>
</comment>
<dbReference type="RefSeq" id="WP_188613794.1">
    <property type="nucleotide sequence ID" value="NZ_BMJT01000002.1"/>
</dbReference>
<organism evidence="4 5">
    <name type="scientific">Lysinibacillus alkalisoli</name>
    <dbReference type="NCBI Taxonomy" id="1911548"/>
    <lineage>
        <taxon>Bacteria</taxon>
        <taxon>Bacillati</taxon>
        <taxon>Bacillota</taxon>
        <taxon>Bacilli</taxon>
        <taxon>Bacillales</taxon>
        <taxon>Bacillaceae</taxon>
        <taxon>Lysinibacillus</taxon>
    </lineage>
</organism>
<dbReference type="InterPro" id="IPR016181">
    <property type="entry name" value="Acyl_CoA_acyltransferase"/>
</dbReference>
<dbReference type="CDD" id="cd04301">
    <property type="entry name" value="NAT_SF"/>
    <property type="match status" value="1"/>
</dbReference>
<dbReference type="InterPro" id="IPR050832">
    <property type="entry name" value="Bact_Acetyltransf"/>
</dbReference>
<name>A0A917LF26_9BACI</name>
<sequence length="171" mass="19481">MTVIIRKMNANDISEVQAIARISWHTTYENIIPIAIQNNFLDMAYNDEQMKQRLDHSMIYIAEVAGQVVGFANYSFVREDGNIELAAIYLHPNAQGQGIGTLLLQQAWEEIDGVKAIYINVEKDNAIGMHFYKAKGFEIVSEFDDDFDGHLLKTVRMVLKIKQYVSPRAEP</sequence>
<dbReference type="AlphaFoldDB" id="A0A917LF26"/>
<evidence type="ECO:0000256" key="2">
    <source>
        <dbReference type="ARBA" id="ARBA00023315"/>
    </source>
</evidence>
<protein>
    <submittedName>
        <fullName evidence="4">N-acetyltransferase</fullName>
    </submittedName>
</protein>
<dbReference type="GO" id="GO:0016747">
    <property type="term" value="F:acyltransferase activity, transferring groups other than amino-acyl groups"/>
    <property type="evidence" value="ECO:0007669"/>
    <property type="project" value="InterPro"/>
</dbReference>